<evidence type="ECO:0000313" key="2">
    <source>
        <dbReference type="Proteomes" id="UP000249464"/>
    </source>
</evidence>
<evidence type="ECO:0000313" key="1">
    <source>
        <dbReference type="EMBL" id="SGZ35318.1"/>
    </source>
</evidence>
<dbReference type="Proteomes" id="UP000249464">
    <property type="component" value="Unassembled WGS sequence"/>
</dbReference>
<organism evidence="1 2">
    <name type="scientific">Microbotryum silenes-dioicae</name>
    <dbReference type="NCBI Taxonomy" id="796604"/>
    <lineage>
        <taxon>Eukaryota</taxon>
        <taxon>Fungi</taxon>
        <taxon>Dikarya</taxon>
        <taxon>Basidiomycota</taxon>
        <taxon>Pucciniomycotina</taxon>
        <taxon>Microbotryomycetes</taxon>
        <taxon>Microbotryales</taxon>
        <taxon>Microbotryaceae</taxon>
        <taxon>Microbotryum</taxon>
    </lineage>
</organism>
<reference evidence="1 2" key="1">
    <citation type="submission" date="2016-11" db="EMBL/GenBank/DDBJ databases">
        <authorList>
            <person name="Jaros S."/>
            <person name="Januszkiewicz K."/>
            <person name="Wedrychowicz H."/>
        </authorList>
    </citation>
    <scope>NUCLEOTIDE SEQUENCE [LARGE SCALE GENOMIC DNA]</scope>
</reference>
<keyword evidence="2" id="KW-1185">Reference proteome</keyword>
<gene>
    <name evidence="1" type="primary">BQ5605_C067g12828</name>
    <name evidence="1" type="ORF">BQ5605_C067G12828</name>
</gene>
<accession>A0A2X0MRL4</accession>
<dbReference type="AlphaFoldDB" id="A0A2X0MRL4"/>
<protein>
    <submittedName>
        <fullName evidence="1">BQ5605_C067g12828 protein</fullName>
    </submittedName>
</protein>
<dbReference type="EMBL" id="FQNC01000135">
    <property type="protein sequence ID" value="SGZ35318.1"/>
    <property type="molecule type" value="Genomic_DNA"/>
</dbReference>
<sequence>MMGCDYLPTGIKGYRPGEARKFGSVSLPIRYLDPRLRTRHDGPASTRIGDVG</sequence>
<name>A0A2X0MRL4_9BASI</name>
<proteinExistence type="predicted"/>